<reference evidence="2" key="1">
    <citation type="journal article" date="2019" name="Sci. Rep.">
        <title>Draft genome of Tanacetum cinerariifolium, the natural source of mosquito coil.</title>
        <authorList>
            <person name="Yamashiro T."/>
            <person name="Shiraishi A."/>
            <person name="Satake H."/>
            <person name="Nakayama K."/>
        </authorList>
    </citation>
    <scope>NUCLEOTIDE SEQUENCE</scope>
</reference>
<evidence type="ECO:0000313" key="2">
    <source>
        <dbReference type="EMBL" id="GFA02437.1"/>
    </source>
</evidence>
<feature type="non-terminal residue" evidence="2">
    <location>
        <position position="538"/>
    </location>
</feature>
<evidence type="ECO:0000256" key="1">
    <source>
        <dbReference type="SAM" id="MobiDB-lite"/>
    </source>
</evidence>
<accession>A0A699J0R2</accession>
<feature type="compositionally biased region" description="Acidic residues" evidence="1">
    <location>
        <begin position="355"/>
        <end position="370"/>
    </location>
</feature>
<dbReference type="AlphaFoldDB" id="A0A699J0R2"/>
<gene>
    <name evidence="2" type="ORF">Tci_574409</name>
</gene>
<name>A0A699J0R2_TANCI</name>
<feature type="region of interest" description="Disordered" evidence="1">
    <location>
        <begin position="350"/>
        <end position="375"/>
    </location>
</feature>
<dbReference type="Gene3D" id="3.60.10.10">
    <property type="entry name" value="Endonuclease/exonuclease/phosphatase"/>
    <property type="match status" value="1"/>
</dbReference>
<dbReference type="EMBL" id="BKCJ010357358">
    <property type="protein sequence ID" value="GFA02437.1"/>
    <property type="molecule type" value="Genomic_DNA"/>
</dbReference>
<protein>
    <submittedName>
        <fullName evidence="2">Nucleotide-binding alpha-beta plait domain-containing protein</fullName>
    </submittedName>
</protein>
<comment type="caution">
    <text evidence="2">The sequence shown here is derived from an EMBL/GenBank/DDBJ whole genome shotgun (WGS) entry which is preliminary data.</text>
</comment>
<proteinExistence type="predicted"/>
<sequence length="538" mass="61165">MPKKTEDNSNNGRRIDKMSYVNVVNGDTKSTEACEPALLLDESCLNQLDYSLGLLGKVKEFSSFDNMRMGKMLYLEKLDEGCLYSKRLCILTTGKSNILETFKIIHKGKRFSVRAKETTGWILNFDEQEKDNSELEDEQSIGFIKEDFDGSDVEKEGDNNVSMVPDSVKEDVNVQAEEKEACEPALLLDESCLNQLDYSLGLLGKVKEFSCFDNMRMLLGNEGFNDIDLSSFDNMRMVLENEGFNDIDLRYMGGATSWFSQIIQASKEFVIDERITWVDIKGIPLKLWSESTYNRIAAKWGKMLYMEKLDEGCLYSKRLCILTTGKSDILETFKIIHKGKRFSVRAKETTGWNPDFDEQEEDNSESEDEQSIGFVKEDFDGSDVEKEWDNNVSMVPDSVKEDVKKNMEEKMDKSNGTVSIPFPPGFTPCDETEVECDKKSMGNNKGSGFGNEKGLNPKAKKDWVKEICVSHKVNFLTLQETKMEDISLTDVKCCWGNYAFEYVYSPAVGNSGGILYVWEKSDFKKNNSTISDYFVMIG</sequence>
<dbReference type="InterPro" id="IPR036691">
    <property type="entry name" value="Endo/exonu/phosph_ase_sf"/>
</dbReference>
<organism evidence="2">
    <name type="scientific">Tanacetum cinerariifolium</name>
    <name type="common">Dalmatian daisy</name>
    <name type="synonym">Chrysanthemum cinerariifolium</name>
    <dbReference type="NCBI Taxonomy" id="118510"/>
    <lineage>
        <taxon>Eukaryota</taxon>
        <taxon>Viridiplantae</taxon>
        <taxon>Streptophyta</taxon>
        <taxon>Embryophyta</taxon>
        <taxon>Tracheophyta</taxon>
        <taxon>Spermatophyta</taxon>
        <taxon>Magnoliopsida</taxon>
        <taxon>eudicotyledons</taxon>
        <taxon>Gunneridae</taxon>
        <taxon>Pentapetalae</taxon>
        <taxon>asterids</taxon>
        <taxon>campanulids</taxon>
        <taxon>Asterales</taxon>
        <taxon>Asteraceae</taxon>
        <taxon>Asteroideae</taxon>
        <taxon>Anthemideae</taxon>
        <taxon>Anthemidinae</taxon>
        <taxon>Tanacetum</taxon>
    </lineage>
</organism>